<dbReference type="InterPro" id="IPR001810">
    <property type="entry name" value="F-box_dom"/>
</dbReference>
<proteinExistence type="predicted"/>
<organism evidence="2 3">
    <name type="scientific">Phascolomyces articulosus</name>
    <dbReference type="NCBI Taxonomy" id="60185"/>
    <lineage>
        <taxon>Eukaryota</taxon>
        <taxon>Fungi</taxon>
        <taxon>Fungi incertae sedis</taxon>
        <taxon>Mucoromycota</taxon>
        <taxon>Mucoromycotina</taxon>
        <taxon>Mucoromycetes</taxon>
        <taxon>Mucorales</taxon>
        <taxon>Lichtheimiaceae</taxon>
        <taxon>Phascolomyces</taxon>
    </lineage>
</organism>
<dbReference type="EMBL" id="JAIXMP010000031">
    <property type="protein sequence ID" value="KAI9250908.1"/>
    <property type="molecule type" value="Genomic_DNA"/>
</dbReference>
<evidence type="ECO:0000259" key="1">
    <source>
        <dbReference type="PROSITE" id="PS50181"/>
    </source>
</evidence>
<name>A0AAD5P9I1_9FUNG</name>
<dbReference type="PROSITE" id="PS50181">
    <property type="entry name" value="FBOX"/>
    <property type="match status" value="1"/>
</dbReference>
<gene>
    <name evidence="2" type="ORF">BDA99DRAFT_204694</name>
</gene>
<dbReference type="Gene3D" id="1.20.1280.50">
    <property type="match status" value="1"/>
</dbReference>
<dbReference type="SMART" id="SM00256">
    <property type="entry name" value="FBOX"/>
    <property type="match status" value="1"/>
</dbReference>
<accession>A0AAD5P9I1</accession>
<dbReference type="Pfam" id="PF12937">
    <property type="entry name" value="F-box-like"/>
    <property type="match status" value="1"/>
</dbReference>
<evidence type="ECO:0000313" key="2">
    <source>
        <dbReference type="EMBL" id="KAI9250908.1"/>
    </source>
</evidence>
<protein>
    <recommendedName>
        <fullName evidence="1">F-box domain-containing protein</fullName>
    </recommendedName>
</protein>
<keyword evidence="3" id="KW-1185">Reference proteome</keyword>
<dbReference type="InterPro" id="IPR036047">
    <property type="entry name" value="F-box-like_dom_sf"/>
</dbReference>
<sequence>MPDFTTIFPAETITEIISCLEQKDCVECMSVCHQWYNIIPNYIHSTEVWRKLTIAPDSWNKTNNAMIQCLGPHVKKVSIYSQDSCTILEQLDKHHCGIKSLGNSFIC</sequence>
<dbReference type="CDD" id="cd09917">
    <property type="entry name" value="F-box_SF"/>
    <property type="match status" value="1"/>
</dbReference>
<evidence type="ECO:0000313" key="3">
    <source>
        <dbReference type="Proteomes" id="UP001209540"/>
    </source>
</evidence>
<comment type="caution">
    <text evidence="2">The sequence shown here is derived from an EMBL/GenBank/DDBJ whole genome shotgun (WGS) entry which is preliminary data.</text>
</comment>
<reference evidence="2" key="2">
    <citation type="submission" date="2023-02" db="EMBL/GenBank/DDBJ databases">
        <authorList>
            <consortium name="DOE Joint Genome Institute"/>
            <person name="Mondo S.J."/>
            <person name="Chang Y."/>
            <person name="Wang Y."/>
            <person name="Ahrendt S."/>
            <person name="Andreopoulos W."/>
            <person name="Barry K."/>
            <person name="Beard J."/>
            <person name="Benny G.L."/>
            <person name="Blankenship S."/>
            <person name="Bonito G."/>
            <person name="Cuomo C."/>
            <person name="Desiro A."/>
            <person name="Gervers K.A."/>
            <person name="Hundley H."/>
            <person name="Kuo A."/>
            <person name="LaButti K."/>
            <person name="Lang B.F."/>
            <person name="Lipzen A."/>
            <person name="O'Donnell K."/>
            <person name="Pangilinan J."/>
            <person name="Reynolds N."/>
            <person name="Sandor L."/>
            <person name="Smith M.W."/>
            <person name="Tsang A."/>
            <person name="Grigoriev I.V."/>
            <person name="Stajich J.E."/>
            <person name="Spatafora J.W."/>
        </authorList>
    </citation>
    <scope>NUCLEOTIDE SEQUENCE</scope>
    <source>
        <strain evidence="2">RSA 2281</strain>
    </source>
</reference>
<dbReference type="SUPFAM" id="SSF81383">
    <property type="entry name" value="F-box domain"/>
    <property type="match status" value="1"/>
</dbReference>
<feature type="domain" description="F-box" evidence="1">
    <location>
        <begin position="2"/>
        <end position="52"/>
    </location>
</feature>
<dbReference type="Proteomes" id="UP001209540">
    <property type="component" value="Unassembled WGS sequence"/>
</dbReference>
<dbReference type="AlphaFoldDB" id="A0AAD5P9I1"/>
<reference evidence="2" key="1">
    <citation type="journal article" date="2022" name="IScience">
        <title>Evolution of zygomycete secretomes and the origins of terrestrial fungal ecologies.</title>
        <authorList>
            <person name="Chang Y."/>
            <person name="Wang Y."/>
            <person name="Mondo S."/>
            <person name="Ahrendt S."/>
            <person name="Andreopoulos W."/>
            <person name="Barry K."/>
            <person name="Beard J."/>
            <person name="Benny G.L."/>
            <person name="Blankenship S."/>
            <person name="Bonito G."/>
            <person name="Cuomo C."/>
            <person name="Desiro A."/>
            <person name="Gervers K.A."/>
            <person name="Hundley H."/>
            <person name="Kuo A."/>
            <person name="LaButti K."/>
            <person name="Lang B.F."/>
            <person name="Lipzen A."/>
            <person name="O'Donnell K."/>
            <person name="Pangilinan J."/>
            <person name="Reynolds N."/>
            <person name="Sandor L."/>
            <person name="Smith M.E."/>
            <person name="Tsang A."/>
            <person name="Grigoriev I.V."/>
            <person name="Stajich J.E."/>
            <person name="Spatafora J.W."/>
        </authorList>
    </citation>
    <scope>NUCLEOTIDE SEQUENCE</scope>
    <source>
        <strain evidence="2">RSA 2281</strain>
    </source>
</reference>